<dbReference type="Gene3D" id="2.40.30.170">
    <property type="match status" value="1"/>
</dbReference>
<keyword evidence="8" id="KW-0472">Membrane</keyword>
<keyword evidence="10" id="KW-0175">Coiled coil</keyword>
<dbReference type="PRINTS" id="PR01490">
    <property type="entry name" value="RTXTOXIND"/>
</dbReference>
<sequence>MMTTMHDAGQPYSLRPLIRATTVLCTLTLGAVGLWAAFVPLESAVMGAGTVAVEGAAKAIQHPQGGVVSEIAVRDGARVREGDVVLRLDQTEVQAELSRIENRLIEIAARKARLVAERDGTALTFPAALLTQAQDPETGTAARNAIEDERILMSGRSESLRAKIAQLSERIGQLGNEVTGLSAQKAAVERAARLVGAEVDDQRKLRKQGLSLIAALRKSEQEAADLEGKAGSLHSDLARKQGEITEVRMQMQQITEDARNEVIEELRKLETERSDLEQKRIAAQDRLARTVMTAPVAGTIHELAVHTRGGVLNAGQTAMSIIPSDRRLMVEVKVSPADIDQVRPGQAVRLRLSAFNQRTTPEIGGTVTSIAADLSQDERSGQSWYLLRVTPDAEDLAALHGIALKPGMPVEAFLEGAERTLLSYLLKPISDQMQTALRED</sequence>
<dbReference type="Pfam" id="PF25994">
    <property type="entry name" value="HH_AprE"/>
    <property type="match status" value="1"/>
</dbReference>
<comment type="subcellular location">
    <subcellularLocation>
        <location evidence="1 9">Cell inner membrane</location>
        <topology evidence="1 9">Single-pass membrane protein</topology>
    </subcellularLocation>
</comment>
<dbReference type="NCBIfam" id="TIGR01843">
    <property type="entry name" value="type_I_hlyD"/>
    <property type="match status" value="1"/>
</dbReference>
<dbReference type="InterPro" id="IPR050739">
    <property type="entry name" value="MFP"/>
</dbReference>
<accession>A0A443LJZ9</accession>
<evidence type="ECO:0000256" key="7">
    <source>
        <dbReference type="ARBA" id="ARBA00022989"/>
    </source>
</evidence>
<keyword evidence="14" id="KW-1185">Reference proteome</keyword>
<evidence type="ECO:0000256" key="9">
    <source>
        <dbReference type="RuleBase" id="RU365093"/>
    </source>
</evidence>
<dbReference type="GO" id="GO:0015031">
    <property type="term" value="P:protein transport"/>
    <property type="evidence" value="ECO:0007669"/>
    <property type="project" value="InterPro"/>
</dbReference>
<comment type="similarity">
    <text evidence="2 9">Belongs to the membrane fusion protein (MFP) (TC 8.A.1) family.</text>
</comment>
<keyword evidence="5 9" id="KW-0997">Cell inner membrane</keyword>
<evidence type="ECO:0000256" key="2">
    <source>
        <dbReference type="ARBA" id="ARBA00009477"/>
    </source>
</evidence>
<dbReference type="GO" id="GO:0005886">
    <property type="term" value="C:plasma membrane"/>
    <property type="evidence" value="ECO:0007669"/>
    <property type="project" value="UniProtKB-SubCell"/>
</dbReference>
<keyword evidence="4 9" id="KW-1003">Cell membrane</keyword>
<comment type="caution">
    <text evidence="13">The sequence shown here is derived from an EMBL/GenBank/DDBJ whole genome shotgun (WGS) entry which is preliminary data.</text>
</comment>
<evidence type="ECO:0000259" key="12">
    <source>
        <dbReference type="Pfam" id="PF26002"/>
    </source>
</evidence>
<reference evidence="14" key="2">
    <citation type="submission" date="2019-01" db="EMBL/GenBank/DDBJ databases">
        <title>Sinorhodobacter populi sp. nov. isolated from the symptomatic bark tissue of Populus euramericana canker.</title>
        <authorList>
            <person name="Li Y."/>
        </authorList>
    </citation>
    <scope>NUCLEOTIDE SEQUENCE [LARGE SCALE GENOMIC DNA]</scope>
    <source>
        <strain evidence="14">CGMCC 1.12963</strain>
    </source>
</reference>
<feature type="domain" description="AprE-like long alpha-helical hairpin" evidence="11">
    <location>
        <begin position="93"/>
        <end position="286"/>
    </location>
</feature>
<evidence type="ECO:0000256" key="6">
    <source>
        <dbReference type="ARBA" id="ARBA00022692"/>
    </source>
</evidence>
<dbReference type="InterPro" id="IPR010129">
    <property type="entry name" value="T1SS_HlyD"/>
</dbReference>
<protein>
    <recommendedName>
        <fullName evidence="9">Membrane fusion protein (MFP) family protein</fullName>
    </recommendedName>
</protein>
<evidence type="ECO:0000256" key="3">
    <source>
        <dbReference type="ARBA" id="ARBA00022448"/>
    </source>
</evidence>
<evidence type="ECO:0000313" key="14">
    <source>
        <dbReference type="Proteomes" id="UP000288071"/>
    </source>
</evidence>
<organism evidence="13 14">
    <name type="scientific">Paenirhodobacter huangdaonensis</name>
    <dbReference type="NCBI Taxonomy" id="2501515"/>
    <lineage>
        <taxon>Bacteria</taxon>
        <taxon>Pseudomonadati</taxon>
        <taxon>Pseudomonadota</taxon>
        <taxon>Alphaproteobacteria</taxon>
        <taxon>Rhodobacterales</taxon>
        <taxon>Rhodobacter group</taxon>
        <taxon>Paenirhodobacter</taxon>
    </lineage>
</organism>
<keyword evidence="6" id="KW-0812">Transmembrane</keyword>
<dbReference type="PANTHER" id="PTHR30386">
    <property type="entry name" value="MEMBRANE FUSION SUBUNIT OF EMRAB-TOLC MULTIDRUG EFFLUX PUMP"/>
    <property type="match status" value="1"/>
</dbReference>
<feature type="coiled-coil region" evidence="10">
    <location>
        <begin position="237"/>
        <end position="286"/>
    </location>
</feature>
<evidence type="ECO:0000313" key="13">
    <source>
        <dbReference type="EMBL" id="RWR49521.1"/>
    </source>
</evidence>
<reference evidence="13 14" key="1">
    <citation type="submission" date="2019-01" db="EMBL/GenBank/DDBJ databases">
        <title>Sinorhodobacter populi sp. nov. isolated from the symptomatic bark tissue of Populus euramericana canker.</title>
        <authorList>
            <person name="Xu G."/>
        </authorList>
    </citation>
    <scope>NUCLEOTIDE SEQUENCE [LARGE SCALE GENOMIC DNA]</scope>
    <source>
        <strain evidence="13 14">CGMCC 1.12963</strain>
    </source>
</reference>
<evidence type="ECO:0000256" key="10">
    <source>
        <dbReference type="SAM" id="Coils"/>
    </source>
</evidence>
<keyword evidence="3 9" id="KW-0813">Transport</keyword>
<dbReference type="PANTHER" id="PTHR30386:SF17">
    <property type="entry name" value="ALKALINE PROTEASE SECRETION PROTEIN APRE"/>
    <property type="match status" value="1"/>
</dbReference>
<dbReference type="Gene3D" id="2.40.50.100">
    <property type="match status" value="1"/>
</dbReference>
<dbReference type="RefSeq" id="WP_128157435.1">
    <property type="nucleotide sequence ID" value="NZ_JBHSOM010000014.1"/>
</dbReference>
<evidence type="ECO:0000256" key="5">
    <source>
        <dbReference type="ARBA" id="ARBA00022519"/>
    </source>
</evidence>
<evidence type="ECO:0000256" key="4">
    <source>
        <dbReference type="ARBA" id="ARBA00022475"/>
    </source>
</evidence>
<proteinExistence type="inferred from homology"/>
<dbReference type="EMBL" id="SAVA01000011">
    <property type="protein sequence ID" value="RWR49521.1"/>
    <property type="molecule type" value="Genomic_DNA"/>
</dbReference>
<gene>
    <name evidence="13" type="ORF">EOW66_16755</name>
</gene>
<evidence type="ECO:0000259" key="11">
    <source>
        <dbReference type="Pfam" id="PF25994"/>
    </source>
</evidence>
<evidence type="ECO:0000256" key="8">
    <source>
        <dbReference type="ARBA" id="ARBA00023136"/>
    </source>
</evidence>
<keyword evidence="7" id="KW-1133">Transmembrane helix</keyword>
<name>A0A443LJZ9_9RHOB</name>
<evidence type="ECO:0000256" key="1">
    <source>
        <dbReference type="ARBA" id="ARBA00004377"/>
    </source>
</evidence>
<feature type="domain" description="AprE-like beta-barrel" evidence="12">
    <location>
        <begin position="328"/>
        <end position="415"/>
    </location>
</feature>
<dbReference type="Pfam" id="PF26002">
    <property type="entry name" value="Beta-barrel_AprE"/>
    <property type="match status" value="1"/>
</dbReference>
<dbReference type="Proteomes" id="UP000288071">
    <property type="component" value="Unassembled WGS sequence"/>
</dbReference>
<dbReference type="InterPro" id="IPR058982">
    <property type="entry name" value="Beta-barrel_AprE"/>
</dbReference>
<dbReference type="AlphaFoldDB" id="A0A443LJZ9"/>
<dbReference type="InterPro" id="IPR058781">
    <property type="entry name" value="HH_AprE-like"/>
</dbReference>